<dbReference type="InterPro" id="IPR016181">
    <property type="entry name" value="Acyl_CoA_acyltransferase"/>
</dbReference>
<dbReference type="PANTHER" id="PTHR43800">
    <property type="entry name" value="PEPTIDYL-LYSINE N-ACETYLTRANSFERASE YJAB"/>
    <property type="match status" value="1"/>
</dbReference>
<protein>
    <submittedName>
        <fullName evidence="4">GNAT family N-acetyltransferase</fullName>
    </submittedName>
</protein>
<feature type="compositionally biased region" description="Polar residues" evidence="3">
    <location>
        <begin position="370"/>
        <end position="380"/>
    </location>
</feature>
<proteinExistence type="predicted"/>
<evidence type="ECO:0000256" key="1">
    <source>
        <dbReference type="ARBA" id="ARBA00022679"/>
    </source>
</evidence>
<dbReference type="GO" id="GO:0016746">
    <property type="term" value="F:acyltransferase activity"/>
    <property type="evidence" value="ECO:0007669"/>
    <property type="project" value="UniProtKB-KW"/>
</dbReference>
<keyword evidence="1 4" id="KW-0808">Transferase</keyword>
<dbReference type="KEGG" id="tsq:D3A95_05355"/>
<sequence length="380" mass="43347">MVSDLPPTGDLMIRPLAYRDVEVIEQRLCHEGVHDQPFGLPSLGSGLMTSPLHLLQWLTGMSKQRIYVAERDNQVLGVVQVASFNESRTTWQVQQLAAQEFTAVGTQLLRHCFSSIVEARTWMVEINIDHREALDLYRQNGFQPLAHLTYWQISADQLAELAQGTPCLPNLLKVTNADARLLHELDTMSMPALVRQVFNRHYRDFQTSLLDWLHHSLASWSQQVQVHRAYVFEPQRKVAIASYTLHATQDGHTPHWLDLTVHPAYTNLYPGVLTHIARLVQAYPPVPLLLSSTDYQGEREAYLESWAEPIRRSLMMSRSVWHKVREVRSPLPEGLTLSEVLQGLQTHRRPQPGQINTKEGAQAYYHKNPPENTSPPEAQS</sequence>
<organism evidence="4 5">
    <name type="scientific">Thermosynechococcus sichuanensis E542</name>
    <dbReference type="NCBI Taxonomy" id="2016101"/>
    <lineage>
        <taxon>Bacteria</taxon>
        <taxon>Bacillati</taxon>
        <taxon>Cyanobacteriota</taxon>
        <taxon>Cyanophyceae</taxon>
        <taxon>Acaryochloridales</taxon>
        <taxon>Thermosynechococcaceae</taxon>
        <taxon>Thermosynechococcus</taxon>
        <taxon>Thermosynechococcus sichuanensis</taxon>
    </lineage>
</organism>
<keyword evidence="2" id="KW-0012">Acyltransferase</keyword>
<dbReference type="EMBL" id="CP032152">
    <property type="protein sequence ID" value="QLL29945.1"/>
    <property type="molecule type" value="Genomic_DNA"/>
</dbReference>
<reference evidence="5" key="1">
    <citation type="submission" date="2018-09" db="EMBL/GenBank/DDBJ databases">
        <title>Complete genome sequence of thermophilic cyanobacteria strain Thermosynechococcus elongatus PKUAC-SCTE542.</title>
        <authorList>
            <person name="Liang Y."/>
            <person name="Tang J."/>
            <person name="Daroch M."/>
        </authorList>
    </citation>
    <scope>NUCLEOTIDE SEQUENCE [LARGE SCALE GENOMIC DNA]</scope>
    <source>
        <strain evidence="5">E542</strain>
    </source>
</reference>
<dbReference type="SUPFAM" id="SSF55729">
    <property type="entry name" value="Acyl-CoA N-acyltransferases (Nat)"/>
    <property type="match status" value="1"/>
</dbReference>
<dbReference type="Gene3D" id="3.40.630.30">
    <property type="match status" value="1"/>
</dbReference>
<dbReference type="RefSeq" id="WP_181496604.1">
    <property type="nucleotide sequence ID" value="NZ_CP032152.1"/>
</dbReference>
<name>A0A7D6EUP6_9CYAN</name>
<dbReference type="Proteomes" id="UP000261812">
    <property type="component" value="Chromosome"/>
</dbReference>
<evidence type="ECO:0000313" key="5">
    <source>
        <dbReference type="Proteomes" id="UP000261812"/>
    </source>
</evidence>
<dbReference type="PANTHER" id="PTHR43800:SF1">
    <property type="entry name" value="PEPTIDYL-LYSINE N-ACETYLTRANSFERASE YJAB"/>
    <property type="match status" value="1"/>
</dbReference>
<evidence type="ECO:0000313" key="4">
    <source>
        <dbReference type="EMBL" id="QLL29945.1"/>
    </source>
</evidence>
<keyword evidence="5" id="KW-1185">Reference proteome</keyword>
<evidence type="ECO:0000256" key="3">
    <source>
        <dbReference type="SAM" id="MobiDB-lite"/>
    </source>
</evidence>
<dbReference type="AlphaFoldDB" id="A0A7D6EUP6"/>
<evidence type="ECO:0000256" key="2">
    <source>
        <dbReference type="ARBA" id="ARBA00023315"/>
    </source>
</evidence>
<feature type="region of interest" description="Disordered" evidence="3">
    <location>
        <begin position="346"/>
        <end position="380"/>
    </location>
</feature>
<accession>A0A7D6EUP6</accession>
<gene>
    <name evidence="4" type="ORF">D3A95_05355</name>
</gene>